<evidence type="ECO:0000256" key="1">
    <source>
        <dbReference type="SAM" id="MobiDB-lite"/>
    </source>
</evidence>
<keyword evidence="4" id="KW-1185">Reference proteome</keyword>
<sequence>MEFTTRENSDDYYKSKYCLTNPLNNVPWARENAGKNDDEENGNKQDKQPETNRFDEPTEPDLTTWAALFLENNPSEKLIYQPKNESIIRAHSAFEVR</sequence>
<dbReference type="AlphaFoldDB" id="E0VBQ7"/>
<evidence type="ECO:0000313" key="2">
    <source>
        <dbReference type="EMBL" id="EEB10813.1"/>
    </source>
</evidence>
<proteinExistence type="predicted"/>
<reference evidence="2" key="1">
    <citation type="submission" date="2007-04" db="EMBL/GenBank/DDBJ databases">
        <title>Annotation of Pediculus humanus corporis strain USDA.</title>
        <authorList>
            <person name="Kirkness E."/>
            <person name="Hannick L."/>
            <person name="Hass B."/>
            <person name="Bruggner R."/>
            <person name="Lawson D."/>
            <person name="Bidwell S."/>
            <person name="Joardar V."/>
            <person name="Caler E."/>
            <person name="Walenz B."/>
            <person name="Inman J."/>
            <person name="Schobel S."/>
            <person name="Galinsky K."/>
            <person name="Amedeo P."/>
            <person name="Strausberg R."/>
        </authorList>
    </citation>
    <scope>NUCLEOTIDE SEQUENCE</scope>
    <source>
        <strain evidence="2">USDA</strain>
    </source>
</reference>
<feature type="compositionally biased region" description="Basic and acidic residues" evidence="1">
    <location>
        <begin position="32"/>
        <end position="56"/>
    </location>
</feature>
<dbReference type="InParanoid" id="E0VBQ7"/>
<organism>
    <name type="scientific">Pediculus humanus subsp. corporis</name>
    <name type="common">Body louse</name>
    <dbReference type="NCBI Taxonomy" id="121224"/>
    <lineage>
        <taxon>Eukaryota</taxon>
        <taxon>Metazoa</taxon>
        <taxon>Ecdysozoa</taxon>
        <taxon>Arthropoda</taxon>
        <taxon>Hexapoda</taxon>
        <taxon>Insecta</taxon>
        <taxon>Pterygota</taxon>
        <taxon>Neoptera</taxon>
        <taxon>Paraneoptera</taxon>
        <taxon>Psocodea</taxon>
        <taxon>Troctomorpha</taxon>
        <taxon>Phthiraptera</taxon>
        <taxon>Anoplura</taxon>
        <taxon>Pediculidae</taxon>
        <taxon>Pediculus</taxon>
    </lineage>
</organism>
<evidence type="ECO:0000313" key="3">
    <source>
        <dbReference type="EnsemblMetazoa" id="PHUM066660-PA"/>
    </source>
</evidence>
<dbReference type="CTD" id="8231135"/>
<protein>
    <submittedName>
        <fullName evidence="2 3">Uncharacterized protein</fullName>
    </submittedName>
</protein>
<gene>
    <name evidence="3" type="primary">8231135</name>
    <name evidence="2" type="ORF">Phum_PHUM066660</name>
</gene>
<dbReference type="GeneID" id="8231135"/>
<reference evidence="3" key="3">
    <citation type="submission" date="2021-02" db="UniProtKB">
        <authorList>
            <consortium name="EnsemblMetazoa"/>
        </authorList>
    </citation>
    <scope>IDENTIFICATION</scope>
    <source>
        <strain evidence="3">USDA</strain>
    </source>
</reference>
<reference evidence="2" key="2">
    <citation type="submission" date="2007-04" db="EMBL/GenBank/DDBJ databases">
        <title>The genome of the human body louse.</title>
        <authorList>
            <consortium name="The Human Body Louse Genome Consortium"/>
            <person name="Kirkness E."/>
            <person name="Walenz B."/>
            <person name="Hass B."/>
            <person name="Bruggner R."/>
            <person name="Strausberg R."/>
        </authorList>
    </citation>
    <scope>NUCLEOTIDE SEQUENCE</scope>
    <source>
        <strain evidence="2">USDA</strain>
    </source>
</reference>
<dbReference type="EMBL" id="AAZO01000777">
    <property type="status" value="NOT_ANNOTATED_CDS"/>
    <property type="molecule type" value="Genomic_DNA"/>
</dbReference>
<evidence type="ECO:0000313" key="4">
    <source>
        <dbReference type="Proteomes" id="UP000009046"/>
    </source>
</evidence>
<name>E0VBQ7_PEDHC</name>
<accession>E0VBQ7</accession>
<dbReference type="KEGG" id="phu:Phum_PHUM066660"/>
<dbReference type="VEuPathDB" id="VectorBase:PHUM066660"/>
<dbReference type="RefSeq" id="XP_002423551.1">
    <property type="nucleotide sequence ID" value="XM_002423506.1"/>
</dbReference>
<feature type="region of interest" description="Disordered" evidence="1">
    <location>
        <begin position="22"/>
        <end position="58"/>
    </location>
</feature>
<dbReference type="EMBL" id="DS235035">
    <property type="protein sequence ID" value="EEB10813.1"/>
    <property type="molecule type" value="Genomic_DNA"/>
</dbReference>
<dbReference type="Proteomes" id="UP000009046">
    <property type="component" value="Unassembled WGS sequence"/>
</dbReference>
<dbReference type="HOGENOM" id="CLU_2349181_0_0_1"/>
<dbReference type="EnsemblMetazoa" id="PHUM066660-RA">
    <property type="protein sequence ID" value="PHUM066660-PA"/>
    <property type="gene ID" value="PHUM066660"/>
</dbReference>